<dbReference type="PROSITE" id="PS50975">
    <property type="entry name" value="ATP_GRASP"/>
    <property type="match status" value="1"/>
</dbReference>
<dbReference type="Gene3D" id="3.40.50.20">
    <property type="match status" value="1"/>
</dbReference>
<evidence type="ECO:0000259" key="5">
    <source>
        <dbReference type="PROSITE" id="PS50975"/>
    </source>
</evidence>
<dbReference type="InterPro" id="IPR005479">
    <property type="entry name" value="CPAse_ATP-bd"/>
</dbReference>
<dbReference type="SUPFAM" id="SSF56059">
    <property type="entry name" value="Glutathione synthetase ATP-binding domain-like"/>
    <property type="match status" value="1"/>
</dbReference>
<proteinExistence type="predicted"/>
<dbReference type="InterPro" id="IPR052032">
    <property type="entry name" value="ATP-dep_AA_Ligase"/>
</dbReference>
<dbReference type="GO" id="GO:0016874">
    <property type="term" value="F:ligase activity"/>
    <property type="evidence" value="ECO:0007669"/>
    <property type="project" value="UniProtKB-KW"/>
</dbReference>
<dbReference type="PANTHER" id="PTHR43585">
    <property type="entry name" value="FUMIPYRROLE BIOSYNTHESIS PROTEIN C"/>
    <property type="match status" value="1"/>
</dbReference>
<dbReference type="Proteomes" id="UP000011770">
    <property type="component" value="Unassembled WGS sequence"/>
</dbReference>
<protein>
    <submittedName>
        <fullName evidence="6">Phosphoribosylamine--glycine ligase-like protein</fullName>
    </submittedName>
</protein>
<keyword evidence="1 6" id="KW-0436">Ligase</keyword>
<evidence type="ECO:0000313" key="6">
    <source>
        <dbReference type="EMBL" id="EMF80408.1"/>
    </source>
</evidence>
<accession>M3EH77</accession>
<evidence type="ECO:0000256" key="4">
    <source>
        <dbReference type="PROSITE-ProRule" id="PRU00409"/>
    </source>
</evidence>
<dbReference type="Pfam" id="PF02786">
    <property type="entry name" value="CPSase_L_D2"/>
    <property type="match status" value="1"/>
</dbReference>
<dbReference type="GO" id="GO:0005524">
    <property type="term" value="F:ATP binding"/>
    <property type="evidence" value="ECO:0007669"/>
    <property type="project" value="UniProtKB-UniRule"/>
</dbReference>
<dbReference type="PANTHER" id="PTHR43585:SF2">
    <property type="entry name" value="ATP-GRASP ENZYME FSQD"/>
    <property type="match status" value="1"/>
</dbReference>
<dbReference type="GO" id="GO:0046872">
    <property type="term" value="F:metal ion binding"/>
    <property type="evidence" value="ECO:0007669"/>
    <property type="project" value="InterPro"/>
</dbReference>
<dbReference type="EMBL" id="AHOR02000057">
    <property type="protein sequence ID" value="EMF80408.1"/>
    <property type="molecule type" value="Genomic_DNA"/>
</dbReference>
<keyword evidence="2 4" id="KW-0547">Nucleotide-binding</keyword>
<reference evidence="6 7" key="1">
    <citation type="submission" date="2013-01" db="EMBL/GenBank/DDBJ databases">
        <authorList>
            <person name="Harkins D.M."/>
            <person name="Durkin A.S."/>
            <person name="Brinkac L.M."/>
            <person name="Haft D.H."/>
            <person name="Selengut J.D."/>
            <person name="Sanka R."/>
            <person name="DePew J."/>
            <person name="Purushe J."/>
            <person name="Tulsiani S.M."/>
            <person name="Graham G.C."/>
            <person name="Burns M.-A."/>
            <person name="Dohnt M.F."/>
            <person name="Smythe L.D."/>
            <person name="McKay D.B."/>
            <person name="Craig S.B."/>
            <person name="Vinetz J.M."/>
            <person name="Sutton G.G."/>
            <person name="Nierman W.C."/>
            <person name="Fouts D.E."/>
        </authorList>
    </citation>
    <scope>NUCLEOTIDE SEQUENCE [LARGE SCALE GENOMIC DNA]</scope>
    <source>
        <strain evidence="6 7">LT2116</strain>
    </source>
</reference>
<dbReference type="AlphaFoldDB" id="M3EH77"/>
<dbReference type="Gene3D" id="3.30.470.20">
    <property type="entry name" value="ATP-grasp fold, B domain"/>
    <property type="match status" value="1"/>
</dbReference>
<evidence type="ECO:0000256" key="1">
    <source>
        <dbReference type="ARBA" id="ARBA00022598"/>
    </source>
</evidence>
<name>M3EH77_9LEPT</name>
<organism evidence="6 7">
    <name type="scientific">Leptospira weilii serovar Topaz str. LT2116</name>
    <dbReference type="NCBI Taxonomy" id="1088540"/>
    <lineage>
        <taxon>Bacteria</taxon>
        <taxon>Pseudomonadati</taxon>
        <taxon>Spirochaetota</taxon>
        <taxon>Spirochaetia</taxon>
        <taxon>Leptospirales</taxon>
        <taxon>Leptospiraceae</taxon>
        <taxon>Leptospira</taxon>
    </lineage>
</organism>
<evidence type="ECO:0000256" key="3">
    <source>
        <dbReference type="ARBA" id="ARBA00022840"/>
    </source>
</evidence>
<gene>
    <name evidence="6" type="ORF">LEP1GSC188_4634</name>
</gene>
<evidence type="ECO:0000313" key="7">
    <source>
        <dbReference type="Proteomes" id="UP000011770"/>
    </source>
</evidence>
<comment type="caution">
    <text evidence="6">The sequence shown here is derived from an EMBL/GenBank/DDBJ whole genome shotgun (WGS) entry which is preliminary data.</text>
</comment>
<keyword evidence="3 4" id="KW-0067">ATP-binding</keyword>
<dbReference type="InterPro" id="IPR013815">
    <property type="entry name" value="ATP_grasp_subdomain_1"/>
</dbReference>
<dbReference type="Gene3D" id="3.30.1490.20">
    <property type="entry name" value="ATP-grasp fold, A domain"/>
    <property type="match status" value="1"/>
</dbReference>
<dbReference type="InterPro" id="IPR011761">
    <property type="entry name" value="ATP-grasp"/>
</dbReference>
<feature type="domain" description="ATP-grasp" evidence="5">
    <location>
        <begin position="67"/>
        <end position="261"/>
    </location>
</feature>
<evidence type="ECO:0000256" key="2">
    <source>
        <dbReference type="ARBA" id="ARBA00022741"/>
    </source>
</evidence>
<sequence>MADHFYVKGSSDISAHIKIAIAHKVDAIISDNCDYSLYTASIVASKIKVPFNSIKSAIYSNDKFQQRVVCEKFNIRQPEFRKVRDVEDLVEFAIDIGFPVIVKPVDSRGTFGVTIVRNKAELENAFYDAVGNSPSHTLICEKYIDGTLVTVDGFCFKDKHRSLAVASRKFEKGSKPVTKEIIYPAQFSDKLNTRLLRNHELVVSALGYSFGHSHGEYIVTDKDDIFLVECTNRGGGVYTSSVIIPLLTGINLNQLLLNQSLGADNFLPPEKVNGYMNHSVILTFLDFEVGRVIEYINIQEMRNMDYTVRFRSIYEKNDMVESIENCASRHSMLVIQGASLKDSLNNLNKFKEHLKIRYYRRYD</sequence>